<dbReference type="AlphaFoldDB" id="A0ABD0M5F2"/>
<reference evidence="7 8" key="1">
    <citation type="journal article" date="2023" name="Sci. Data">
        <title>Genome assembly of the Korean intertidal mud-creeper Batillaria attramentaria.</title>
        <authorList>
            <person name="Patra A.K."/>
            <person name="Ho P.T."/>
            <person name="Jun S."/>
            <person name="Lee S.J."/>
            <person name="Kim Y."/>
            <person name="Won Y.J."/>
        </authorList>
    </citation>
    <scope>NUCLEOTIDE SEQUENCE [LARGE SCALE GENOMIC DNA]</scope>
    <source>
        <strain evidence="7">Wonlab-2016</strain>
    </source>
</reference>
<evidence type="ECO:0000256" key="3">
    <source>
        <dbReference type="ARBA" id="ARBA00010821"/>
    </source>
</evidence>
<protein>
    <submittedName>
        <fullName evidence="7">Uncharacterized protein</fullName>
    </submittedName>
</protein>
<feature type="region of interest" description="Disordered" evidence="6">
    <location>
        <begin position="1"/>
        <end position="76"/>
    </location>
</feature>
<evidence type="ECO:0000313" key="8">
    <source>
        <dbReference type="Proteomes" id="UP001519460"/>
    </source>
</evidence>
<evidence type="ECO:0000313" key="7">
    <source>
        <dbReference type="EMBL" id="KAK7506517.1"/>
    </source>
</evidence>
<proteinExistence type="inferred from homology"/>
<gene>
    <name evidence="7" type="ORF">BaRGS_00001992</name>
</gene>
<evidence type="ECO:0000256" key="5">
    <source>
        <dbReference type="ARBA" id="ARBA00023242"/>
    </source>
</evidence>
<name>A0ABD0M5F2_9CAEN</name>
<organism evidence="7 8">
    <name type="scientific">Batillaria attramentaria</name>
    <dbReference type="NCBI Taxonomy" id="370345"/>
    <lineage>
        <taxon>Eukaryota</taxon>
        <taxon>Metazoa</taxon>
        <taxon>Spiralia</taxon>
        <taxon>Lophotrochozoa</taxon>
        <taxon>Mollusca</taxon>
        <taxon>Gastropoda</taxon>
        <taxon>Caenogastropoda</taxon>
        <taxon>Sorbeoconcha</taxon>
        <taxon>Cerithioidea</taxon>
        <taxon>Batillariidae</taxon>
        <taxon>Batillaria</taxon>
    </lineage>
</organism>
<dbReference type="EMBL" id="JACVVK020000006">
    <property type="protein sequence ID" value="KAK7506517.1"/>
    <property type="molecule type" value="Genomic_DNA"/>
</dbReference>
<sequence length="136" mass="15747">MYALPRGPSKIAASTRRGPPRQLETNENRDRSAEKSDPGVAMSTPRPVFNGKRLPARPNNIQQSQHTDRPRPNPQHEEFVRYLSESWSKVQRDYEAGKEGGPEIYREKNPNPHLANFKPFDLPEYWGRKQLDQLKI</sequence>
<dbReference type="InterPro" id="IPR029428">
    <property type="entry name" value="MCRIP"/>
</dbReference>
<dbReference type="Pfam" id="PF14799">
    <property type="entry name" value="FAM195"/>
    <property type="match status" value="1"/>
</dbReference>
<comment type="caution">
    <text evidence="7">The sequence shown here is derived from an EMBL/GenBank/DDBJ whole genome shotgun (WGS) entry which is preliminary data.</text>
</comment>
<keyword evidence="5" id="KW-0539">Nucleus</keyword>
<evidence type="ECO:0000256" key="2">
    <source>
        <dbReference type="ARBA" id="ARBA00004210"/>
    </source>
</evidence>
<feature type="compositionally biased region" description="Basic and acidic residues" evidence="6">
    <location>
        <begin position="95"/>
        <end position="110"/>
    </location>
</feature>
<feature type="compositionally biased region" description="Basic and acidic residues" evidence="6">
    <location>
        <begin position="66"/>
        <end position="76"/>
    </location>
</feature>
<accession>A0ABD0M5F2</accession>
<dbReference type="Proteomes" id="UP001519460">
    <property type="component" value="Unassembled WGS sequence"/>
</dbReference>
<evidence type="ECO:0000256" key="1">
    <source>
        <dbReference type="ARBA" id="ARBA00004123"/>
    </source>
</evidence>
<feature type="region of interest" description="Disordered" evidence="6">
    <location>
        <begin position="95"/>
        <end position="117"/>
    </location>
</feature>
<dbReference type="GO" id="GO:0010494">
    <property type="term" value="C:cytoplasmic stress granule"/>
    <property type="evidence" value="ECO:0007669"/>
    <property type="project" value="UniProtKB-SubCell"/>
</dbReference>
<dbReference type="GO" id="GO:0005634">
    <property type="term" value="C:nucleus"/>
    <property type="evidence" value="ECO:0007669"/>
    <property type="project" value="UniProtKB-SubCell"/>
</dbReference>
<comment type="subcellular location">
    <subcellularLocation>
        <location evidence="2">Cytoplasm</location>
        <location evidence="2">Stress granule</location>
    </subcellularLocation>
    <subcellularLocation>
        <location evidence="1">Nucleus</location>
    </subcellularLocation>
</comment>
<keyword evidence="8" id="KW-1185">Reference proteome</keyword>
<feature type="compositionally biased region" description="Basic and acidic residues" evidence="6">
    <location>
        <begin position="24"/>
        <end position="37"/>
    </location>
</feature>
<keyword evidence="4" id="KW-0963">Cytoplasm</keyword>
<evidence type="ECO:0000256" key="6">
    <source>
        <dbReference type="SAM" id="MobiDB-lite"/>
    </source>
</evidence>
<evidence type="ECO:0000256" key="4">
    <source>
        <dbReference type="ARBA" id="ARBA00022490"/>
    </source>
</evidence>
<comment type="similarity">
    <text evidence="3">Belongs to the MCRIP family.</text>
</comment>